<protein>
    <recommendedName>
        <fullName evidence="7 18">Phosphatidate cytidylyltransferase</fullName>
        <ecNumber evidence="6 18">2.7.7.41</ecNumber>
    </recommendedName>
</protein>
<evidence type="ECO:0000256" key="2">
    <source>
        <dbReference type="ARBA" id="ARBA00004651"/>
    </source>
</evidence>
<evidence type="ECO:0000256" key="18">
    <source>
        <dbReference type="RuleBase" id="RU003938"/>
    </source>
</evidence>
<keyword evidence="10 18" id="KW-0808">Transferase</keyword>
<proteinExistence type="inferred from homology"/>
<keyword evidence="8" id="KW-1003">Cell membrane</keyword>
<evidence type="ECO:0000256" key="9">
    <source>
        <dbReference type="ARBA" id="ARBA00022516"/>
    </source>
</evidence>
<evidence type="ECO:0000256" key="19">
    <source>
        <dbReference type="SAM" id="Phobius"/>
    </source>
</evidence>
<dbReference type="Pfam" id="PF01148">
    <property type="entry name" value="CTP_transf_1"/>
    <property type="match status" value="1"/>
</dbReference>
<keyword evidence="16" id="KW-0594">Phospholipid biosynthesis</keyword>
<dbReference type="RefSeq" id="WP_097115049.1">
    <property type="nucleotide sequence ID" value="NZ_CP083931.1"/>
</dbReference>
<keyword evidence="14" id="KW-0443">Lipid metabolism</keyword>
<feature type="transmembrane region" description="Helical" evidence="19">
    <location>
        <begin position="243"/>
        <end position="264"/>
    </location>
</feature>
<dbReference type="UniPathway" id="UPA00557">
    <property type="reaction ID" value="UER00614"/>
</dbReference>
<evidence type="ECO:0000256" key="13">
    <source>
        <dbReference type="ARBA" id="ARBA00022989"/>
    </source>
</evidence>
<sequence>MKQRIITALILLPIMLGMLFWANGGIWAAFAGLIALLALWEYSRLMLFTGKQQVGYIGATAAFMLMAYCEQWALPPFAWAVVLAFWLLLMPAWLAFKWQLQGAGTRTLLLGWLMMMPFWYGLLILRPDDESAVPLLSLMCVVWLADSGAYFVGRKWGKHKLAPTLSPKKSWEGALGGLVLVWIYASVARGMGWFGFESGWLTTLFAMTVLTFVSIGGDLLESWFKRVANIKDSSNLLPGHGGVFDRVDSMIALIGVAAAVLVLLG</sequence>
<feature type="transmembrane region" description="Helical" evidence="19">
    <location>
        <begin position="20"/>
        <end position="42"/>
    </location>
</feature>
<comment type="similarity">
    <text evidence="5 18">Belongs to the CDS family.</text>
</comment>
<dbReference type="AlphaFoldDB" id="A0A286EII2"/>
<evidence type="ECO:0000256" key="16">
    <source>
        <dbReference type="ARBA" id="ARBA00023209"/>
    </source>
</evidence>
<feature type="transmembrane region" description="Helical" evidence="19">
    <location>
        <begin position="54"/>
        <end position="73"/>
    </location>
</feature>
<comment type="pathway">
    <text evidence="3 18">Phospholipid metabolism; CDP-diacylglycerol biosynthesis; CDP-diacylglycerol from sn-glycerol 3-phosphate: step 3/3.</text>
</comment>
<evidence type="ECO:0000256" key="1">
    <source>
        <dbReference type="ARBA" id="ARBA00001698"/>
    </source>
</evidence>
<keyword evidence="11 18" id="KW-0812">Transmembrane</keyword>
<dbReference type="PROSITE" id="PS01315">
    <property type="entry name" value="CDS"/>
    <property type="match status" value="1"/>
</dbReference>
<evidence type="ECO:0000256" key="6">
    <source>
        <dbReference type="ARBA" id="ARBA00012487"/>
    </source>
</evidence>
<reference evidence="20 21" key="1">
    <citation type="submission" date="2017-09" db="EMBL/GenBank/DDBJ databases">
        <authorList>
            <person name="Ehlers B."/>
            <person name="Leendertz F.H."/>
        </authorList>
    </citation>
    <scope>NUCLEOTIDE SEQUENCE [LARGE SCALE GENOMIC DNA]</scope>
    <source>
        <strain evidence="20 21">DSM 16848</strain>
    </source>
</reference>
<accession>A0A286EII2</accession>
<gene>
    <name evidence="20" type="ORF">SAMN02746062_02088</name>
</gene>
<keyword evidence="9" id="KW-0444">Lipid biosynthesis</keyword>
<dbReference type="EMBL" id="OCNF01000025">
    <property type="protein sequence ID" value="SOD70737.1"/>
    <property type="molecule type" value="Genomic_DNA"/>
</dbReference>
<dbReference type="GO" id="GO:0005886">
    <property type="term" value="C:plasma membrane"/>
    <property type="evidence" value="ECO:0007669"/>
    <property type="project" value="UniProtKB-SubCell"/>
</dbReference>
<evidence type="ECO:0000256" key="11">
    <source>
        <dbReference type="ARBA" id="ARBA00022692"/>
    </source>
</evidence>
<organism evidence="20 21">
    <name type="scientific">Alysiella filiformis DSM 16848</name>
    <dbReference type="NCBI Taxonomy" id="1120981"/>
    <lineage>
        <taxon>Bacteria</taxon>
        <taxon>Pseudomonadati</taxon>
        <taxon>Pseudomonadota</taxon>
        <taxon>Betaproteobacteria</taxon>
        <taxon>Neisseriales</taxon>
        <taxon>Neisseriaceae</taxon>
        <taxon>Alysiella</taxon>
    </lineage>
</organism>
<evidence type="ECO:0000313" key="20">
    <source>
        <dbReference type="EMBL" id="SOD70737.1"/>
    </source>
</evidence>
<evidence type="ECO:0000256" key="3">
    <source>
        <dbReference type="ARBA" id="ARBA00005119"/>
    </source>
</evidence>
<dbReference type="Proteomes" id="UP000219669">
    <property type="component" value="Unassembled WGS sequence"/>
</dbReference>
<comment type="subcellular location">
    <subcellularLocation>
        <location evidence="2">Cell membrane</location>
        <topology evidence="2">Multi-pass membrane protein</topology>
    </subcellularLocation>
</comment>
<evidence type="ECO:0000256" key="8">
    <source>
        <dbReference type="ARBA" id="ARBA00022475"/>
    </source>
</evidence>
<feature type="transmembrane region" description="Helical" evidence="19">
    <location>
        <begin position="131"/>
        <end position="152"/>
    </location>
</feature>
<keyword evidence="17" id="KW-1208">Phospholipid metabolism</keyword>
<evidence type="ECO:0000256" key="15">
    <source>
        <dbReference type="ARBA" id="ARBA00023136"/>
    </source>
</evidence>
<evidence type="ECO:0000256" key="14">
    <source>
        <dbReference type="ARBA" id="ARBA00023098"/>
    </source>
</evidence>
<keyword evidence="21" id="KW-1185">Reference proteome</keyword>
<keyword evidence="15 19" id="KW-0472">Membrane</keyword>
<feature type="transmembrane region" description="Helical" evidence="19">
    <location>
        <begin position="200"/>
        <end position="223"/>
    </location>
</feature>
<evidence type="ECO:0000256" key="7">
    <source>
        <dbReference type="ARBA" id="ARBA00019373"/>
    </source>
</evidence>
<evidence type="ECO:0000256" key="12">
    <source>
        <dbReference type="ARBA" id="ARBA00022695"/>
    </source>
</evidence>
<keyword evidence="12 18" id="KW-0548">Nucleotidyltransferase</keyword>
<feature type="transmembrane region" description="Helical" evidence="19">
    <location>
        <begin position="79"/>
        <end position="96"/>
    </location>
</feature>
<dbReference type="GO" id="GO:0016024">
    <property type="term" value="P:CDP-diacylglycerol biosynthetic process"/>
    <property type="evidence" value="ECO:0007669"/>
    <property type="project" value="UniProtKB-UniPathway"/>
</dbReference>
<dbReference type="GO" id="GO:0004605">
    <property type="term" value="F:phosphatidate cytidylyltransferase activity"/>
    <property type="evidence" value="ECO:0007669"/>
    <property type="project" value="UniProtKB-EC"/>
</dbReference>
<dbReference type="InterPro" id="IPR000374">
    <property type="entry name" value="PC_trans"/>
</dbReference>
<dbReference type="OrthoDB" id="9799199at2"/>
<evidence type="ECO:0000256" key="17">
    <source>
        <dbReference type="ARBA" id="ARBA00023264"/>
    </source>
</evidence>
<evidence type="ECO:0000313" key="21">
    <source>
        <dbReference type="Proteomes" id="UP000219669"/>
    </source>
</evidence>
<evidence type="ECO:0000256" key="5">
    <source>
        <dbReference type="ARBA" id="ARBA00010185"/>
    </source>
</evidence>
<dbReference type="PANTHER" id="PTHR46382">
    <property type="entry name" value="PHOSPHATIDATE CYTIDYLYLTRANSFERASE"/>
    <property type="match status" value="1"/>
</dbReference>
<dbReference type="EC" id="2.7.7.41" evidence="6 18"/>
<feature type="transmembrane region" description="Helical" evidence="19">
    <location>
        <begin position="108"/>
        <end position="125"/>
    </location>
</feature>
<comment type="pathway">
    <text evidence="4">Lipid metabolism.</text>
</comment>
<comment type="catalytic activity">
    <reaction evidence="1 18">
        <text>a 1,2-diacyl-sn-glycero-3-phosphate + CTP + H(+) = a CDP-1,2-diacyl-sn-glycerol + diphosphate</text>
        <dbReference type="Rhea" id="RHEA:16229"/>
        <dbReference type="ChEBI" id="CHEBI:15378"/>
        <dbReference type="ChEBI" id="CHEBI:33019"/>
        <dbReference type="ChEBI" id="CHEBI:37563"/>
        <dbReference type="ChEBI" id="CHEBI:58332"/>
        <dbReference type="ChEBI" id="CHEBI:58608"/>
        <dbReference type="EC" id="2.7.7.41"/>
    </reaction>
</comment>
<name>A0A286EII2_9NEIS</name>
<evidence type="ECO:0000256" key="4">
    <source>
        <dbReference type="ARBA" id="ARBA00005189"/>
    </source>
</evidence>
<dbReference type="PANTHER" id="PTHR46382:SF1">
    <property type="entry name" value="PHOSPHATIDATE CYTIDYLYLTRANSFERASE"/>
    <property type="match status" value="1"/>
</dbReference>
<keyword evidence="13 19" id="KW-1133">Transmembrane helix</keyword>
<evidence type="ECO:0000256" key="10">
    <source>
        <dbReference type="ARBA" id="ARBA00022679"/>
    </source>
</evidence>